<keyword evidence="10" id="KW-1185">Reference proteome</keyword>
<evidence type="ECO:0000256" key="4">
    <source>
        <dbReference type="ARBA" id="ARBA00023136"/>
    </source>
</evidence>
<feature type="transmembrane region" description="Helical" evidence="5">
    <location>
        <begin position="255"/>
        <end position="278"/>
    </location>
</feature>
<accession>F5YDS0</accession>
<dbReference type="InterPro" id="IPR012340">
    <property type="entry name" value="NA-bd_OB-fold"/>
</dbReference>
<evidence type="ECO:0000313" key="10">
    <source>
        <dbReference type="Proteomes" id="UP000009222"/>
    </source>
</evidence>
<dbReference type="GO" id="GO:0005886">
    <property type="term" value="C:plasma membrane"/>
    <property type="evidence" value="ECO:0007669"/>
    <property type="project" value="TreeGrafter"/>
</dbReference>
<sequence>MGSGKAEAQQAKPGADRAKVWIIPVQGDIGPSLTAFVRREARKALSQGAEYLVFEIDTFGGRVDSALQITSFIMSVKNAKTVAWVHNSEASMGVSWSAGALIALSCAEIYMAPGTSMGAAAPVTVGAGGTTEATGEKTVAAVRSQMAALAERNGHPTGIALAMVDLDVELWEVLVDGEPKALTLNDVERLEKDGASKVERLQIISAPGKLLSLTAGEALRYGLASGLAENREILLASLGVQGSVTEGKPGAADGLVSLLTSGPVQVILILLGLVMIFLEINTPGFGVPGVTAIIAFLLVFGSGALLGRVGSLEIILFIIGIALLAIEIFVTPGFGFMGISGIILIGLSLVFSMQDFVIPRFEWEWTLLGRNALVVFVGLIAAVCGIAAIALFGPKTKLFDRLMLKTAITATAGQDESPTSLNYETLIGKIGIASTTLRPSGFVEIDGEVFDADANGAFIDQGRGVKVTQVRGNRVIVRLV</sequence>
<feature type="domain" description="NfeD1b N-terminal" evidence="8">
    <location>
        <begin position="19"/>
        <end position="188"/>
    </location>
</feature>
<keyword evidence="4 5" id="KW-0472">Membrane</keyword>
<dbReference type="AlphaFoldDB" id="F5YDS0"/>
<gene>
    <name evidence="9" type="ordered locus">TREAZ_2694</name>
</gene>
<feature type="transmembrane region" description="Helical" evidence="5">
    <location>
        <begin position="373"/>
        <end position="393"/>
    </location>
</feature>
<reference evidence="9 10" key="2">
    <citation type="journal article" date="2011" name="ISME J.">
        <title>RNA-seq reveals cooperative metabolic interactions between two termite-gut spirochete species in co-culture.</title>
        <authorList>
            <person name="Rosenthal A.Z."/>
            <person name="Matson E.G."/>
            <person name="Eldar A."/>
            <person name="Leadbetter J.R."/>
        </authorList>
    </citation>
    <scope>NUCLEOTIDE SEQUENCE [LARGE SCALE GENOMIC DNA]</scope>
    <source>
        <strain evidence="10">ATCC BAA-888 / DSM 13862 / ZAS-9</strain>
    </source>
</reference>
<feature type="domain" description="NfeD integral membrane" evidence="7">
    <location>
        <begin position="264"/>
        <end position="389"/>
    </location>
</feature>
<dbReference type="KEGG" id="taz:TREAZ_2694"/>
<dbReference type="PANTHER" id="PTHR33507:SF3">
    <property type="entry name" value="INNER MEMBRANE PROTEIN YBBJ"/>
    <property type="match status" value="1"/>
</dbReference>
<proteinExistence type="predicted"/>
<protein>
    <submittedName>
        <fullName evidence="9">Uncharacterized protein</fullName>
    </submittedName>
</protein>
<dbReference type="Pfam" id="PF25145">
    <property type="entry name" value="NfeD1b_N"/>
    <property type="match status" value="1"/>
</dbReference>
<dbReference type="CDD" id="cd07021">
    <property type="entry name" value="Clp_protease_NfeD_like"/>
    <property type="match status" value="1"/>
</dbReference>
<dbReference type="SUPFAM" id="SSF52096">
    <property type="entry name" value="ClpP/crotonase"/>
    <property type="match status" value="1"/>
</dbReference>
<evidence type="ECO:0000256" key="5">
    <source>
        <dbReference type="SAM" id="Phobius"/>
    </source>
</evidence>
<evidence type="ECO:0000256" key="3">
    <source>
        <dbReference type="ARBA" id="ARBA00022989"/>
    </source>
</evidence>
<dbReference type="InterPro" id="IPR052165">
    <property type="entry name" value="Membrane_assoc_protease"/>
</dbReference>
<dbReference type="FunCoup" id="F5YDS0">
    <property type="interactions" value="8"/>
</dbReference>
<reference evidence="10" key="1">
    <citation type="submission" date="2009-12" db="EMBL/GenBank/DDBJ databases">
        <title>Complete sequence of Treponema azotonutricium strain ZAS-9.</title>
        <authorList>
            <person name="Tetu S.G."/>
            <person name="Matson E."/>
            <person name="Ren Q."/>
            <person name="Seshadri R."/>
            <person name="Elbourne L."/>
            <person name="Hassan K.A."/>
            <person name="Durkin A."/>
            <person name="Radune D."/>
            <person name="Mohamoud Y."/>
            <person name="Shay R."/>
            <person name="Jin S."/>
            <person name="Zhang X."/>
            <person name="Lucey K."/>
            <person name="Ballor N.R."/>
            <person name="Ottesen E."/>
            <person name="Rosenthal R."/>
            <person name="Allen A."/>
            <person name="Leadbetter J.R."/>
            <person name="Paulsen I.T."/>
        </authorList>
    </citation>
    <scope>NUCLEOTIDE SEQUENCE [LARGE SCALE GENOMIC DNA]</scope>
    <source>
        <strain evidence="10">ATCC BAA-888 / DSM 13862 / ZAS-9</strain>
    </source>
</reference>
<dbReference type="Gene3D" id="2.40.50.140">
    <property type="entry name" value="Nucleic acid-binding proteins"/>
    <property type="match status" value="1"/>
</dbReference>
<keyword evidence="2 5" id="KW-0812">Transmembrane</keyword>
<evidence type="ECO:0000256" key="2">
    <source>
        <dbReference type="ARBA" id="ARBA00022692"/>
    </source>
</evidence>
<dbReference type="InterPro" id="IPR056738">
    <property type="entry name" value="NfeD1b_N"/>
</dbReference>
<dbReference type="Proteomes" id="UP000009222">
    <property type="component" value="Chromosome"/>
</dbReference>
<evidence type="ECO:0000256" key="1">
    <source>
        <dbReference type="ARBA" id="ARBA00004141"/>
    </source>
</evidence>
<dbReference type="InParanoid" id="F5YDS0"/>
<dbReference type="STRING" id="545695.TREAZ_2694"/>
<evidence type="ECO:0000313" key="9">
    <source>
        <dbReference type="EMBL" id="AEF80486.1"/>
    </source>
</evidence>
<feature type="transmembrane region" description="Helical" evidence="5">
    <location>
        <begin position="285"/>
        <end position="306"/>
    </location>
</feature>
<organism evidence="9 10">
    <name type="scientific">Leadbettera azotonutricia (strain ATCC BAA-888 / DSM 13862 / ZAS-9)</name>
    <name type="common">Treponema azotonutricium</name>
    <dbReference type="NCBI Taxonomy" id="545695"/>
    <lineage>
        <taxon>Bacteria</taxon>
        <taxon>Pseudomonadati</taxon>
        <taxon>Spirochaetota</taxon>
        <taxon>Spirochaetia</taxon>
        <taxon>Spirochaetales</taxon>
        <taxon>Breznakiellaceae</taxon>
        <taxon>Leadbettera</taxon>
    </lineage>
</organism>
<comment type="subcellular location">
    <subcellularLocation>
        <location evidence="1">Membrane</location>
        <topology evidence="1">Multi-pass membrane protein</topology>
    </subcellularLocation>
</comment>
<feature type="domain" description="NfeD-like C-terminal" evidence="6">
    <location>
        <begin position="424"/>
        <end position="478"/>
    </location>
</feature>
<dbReference type="InterPro" id="IPR029045">
    <property type="entry name" value="ClpP/crotonase-like_dom_sf"/>
</dbReference>
<name>F5YDS0_LEAAZ</name>
<dbReference type="Pfam" id="PF24961">
    <property type="entry name" value="NfeD_membrane"/>
    <property type="match status" value="1"/>
</dbReference>
<evidence type="ECO:0000259" key="6">
    <source>
        <dbReference type="Pfam" id="PF01957"/>
    </source>
</evidence>
<feature type="transmembrane region" description="Helical" evidence="5">
    <location>
        <begin position="335"/>
        <end position="353"/>
    </location>
</feature>
<dbReference type="Pfam" id="PF01957">
    <property type="entry name" value="NfeD"/>
    <property type="match status" value="1"/>
</dbReference>
<dbReference type="SUPFAM" id="SSF141322">
    <property type="entry name" value="NfeD domain-like"/>
    <property type="match status" value="1"/>
</dbReference>
<dbReference type="InterPro" id="IPR056739">
    <property type="entry name" value="NfeD_membrane"/>
</dbReference>
<evidence type="ECO:0000259" key="8">
    <source>
        <dbReference type="Pfam" id="PF25145"/>
    </source>
</evidence>
<dbReference type="Gene3D" id="3.90.226.10">
    <property type="entry name" value="2-enoyl-CoA Hydratase, Chain A, domain 1"/>
    <property type="match status" value="1"/>
</dbReference>
<keyword evidence="3 5" id="KW-1133">Transmembrane helix</keyword>
<dbReference type="eggNOG" id="COG1030">
    <property type="taxonomic scope" value="Bacteria"/>
</dbReference>
<dbReference type="PANTHER" id="PTHR33507">
    <property type="entry name" value="INNER MEMBRANE PROTEIN YBBJ"/>
    <property type="match status" value="1"/>
</dbReference>
<dbReference type="EMBL" id="CP001841">
    <property type="protein sequence ID" value="AEF80486.1"/>
    <property type="molecule type" value="Genomic_DNA"/>
</dbReference>
<evidence type="ECO:0000259" key="7">
    <source>
        <dbReference type="Pfam" id="PF24961"/>
    </source>
</evidence>
<dbReference type="InterPro" id="IPR002810">
    <property type="entry name" value="NfeD-like_C"/>
</dbReference>
<dbReference type="HOGENOM" id="CLU_024619_2_0_12"/>